<evidence type="ECO:0000259" key="1">
    <source>
        <dbReference type="PROSITE" id="PS50943"/>
    </source>
</evidence>
<dbReference type="InterPro" id="IPR010982">
    <property type="entry name" value="Lambda_DNA-bd_dom_sf"/>
</dbReference>
<accession>A0ABU3E4Y1</accession>
<sequence>MTNNLNSKVSKTATHWKVRAKNDRANRRNINRAQEFALDLMEFMETHKITQKELANKMEVSPQQVNKILRAKANLTFDTLDKIADALNVTISSPKIEVREKSYSRTVSTTMQVVHRHKQKEIAEDLNTVMISKKNPFLSTTLENMNEYLDPVKEN</sequence>
<gene>
    <name evidence="2" type="ORF">RM549_10910</name>
</gene>
<protein>
    <submittedName>
        <fullName evidence="2">Helix-turn-helix transcriptional regulator</fullName>
    </submittedName>
</protein>
<dbReference type="RefSeq" id="WP_311684674.1">
    <property type="nucleotide sequence ID" value="NZ_JAVRHM010000011.1"/>
</dbReference>
<dbReference type="PROSITE" id="PS50943">
    <property type="entry name" value="HTH_CROC1"/>
    <property type="match status" value="1"/>
</dbReference>
<feature type="domain" description="HTH cro/C1-type" evidence="1">
    <location>
        <begin position="47"/>
        <end position="94"/>
    </location>
</feature>
<evidence type="ECO:0000313" key="2">
    <source>
        <dbReference type="EMBL" id="MDT0690297.1"/>
    </source>
</evidence>
<keyword evidence="3" id="KW-1185">Reference proteome</keyword>
<dbReference type="Gene3D" id="1.10.260.40">
    <property type="entry name" value="lambda repressor-like DNA-binding domains"/>
    <property type="match status" value="1"/>
</dbReference>
<dbReference type="Pfam" id="PF01381">
    <property type="entry name" value="HTH_3"/>
    <property type="match status" value="1"/>
</dbReference>
<dbReference type="EMBL" id="JAVRHM010000011">
    <property type="protein sequence ID" value="MDT0690297.1"/>
    <property type="molecule type" value="Genomic_DNA"/>
</dbReference>
<dbReference type="CDD" id="cd00093">
    <property type="entry name" value="HTH_XRE"/>
    <property type="match status" value="1"/>
</dbReference>
<dbReference type="Proteomes" id="UP001261624">
    <property type="component" value="Unassembled WGS sequence"/>
</dbReference>
<name>A0ABU3E4Y1_9FLAO</name>
<dbReference type="SUPFAM" id="SSF47413">
    <property type="entry name" value="lambda repressor-like DNA-binding domains"/>
    <property type="match status" value="1"/>
</dbReference>
<dbReference type="InterPro" id="IPR001387">
    <property type="entry name" value="Cro/C1-type_HTH"/>
</dbReference>
<evidence type="ECO:0000313" key="3">
    <source>
        <dbReference type="Proteomes" id="UP001261624"/>
    </source>
</evidence>
<comment type="caution">
    <text evidence="2">The sequence shown here is derived from an EMBL/GenBank/DDBJ whole genome shotgun (WGS) entry which is preliminary data.</text>
</comment>
<organism evidence="2 3">
    <name type="scientific">Autumnicola patrickiae</name>
    <dbReference type="NCBI Taxonomy" id="3075591"/>
    <lineage>
        <taxon>Bacteria</taxon>
        <taxon>Pseudomonadati</taxon>
        <taxon>Bacteroidota</taxon>
        <taxon>Flavobacteriia</taxon>
        <taxon>Flavobacteriales</taxon>
        <taxon>Flavobacteriaceae</taxon>
        <taxon>Autumnicola</taxon>
    </lineage>
</organism>
<proteinExistence type="predicted"/>
<reference evidence="2 3" key="1">
    <citation type="submission" date="2023-09" db="EMBL/GenBank/DDBJ databases">
        <authorList>
            <person name="Rey-Velasco X."/>
        </authorList>
    </citation>
    <scope>NUCLEOTIDE SEQUENCE [LARGE SCALE GENOMIC DNA]</scope>
    <source>
        <strain evidence="2 3">F188</strain>
    </source>
</reference>
<dbReference type="SMART" id="SM00530">
    <property type="entry name" value="HTH_XRE"/>
    <property type="match status" value="1"/>
</dbReference>